<organism evidence="15 16">
    <name type="scientific">Gemmatimonas groenlandica</name>
    <dbReference type="NCBI Taxonomy" id="2732249"/>
    <lineage>
        <taxon>Bacteria</taxon>
        <taxon>Pseudomonadati</taxon>
        <taxon>Gemmatimonadota</taxon>
        <taxon>Gemmatimonadia</taxon>
        <taxon>Gemmatimonadales</taxon>
        <taxon>Gemmatimonadaceae</taxon>
        <taxon>Gemmatimonas</taxon>
    </lineage>
</organism>
<evidence type="ECO:0000256" key="1">
    <source>
        <dbReference type="ARBA" id="ARBA00004382"/>
    </source>
</evidence>
<dbReference type="SUPFAM" id="SSF54534">
    <property type="entry name" value="FKBP-like"/>
    <property type="match status" value="1"/>
</dbReference>
<evidence type="ECO:0000256" key="3">
    <source>
        <dbReference type="ARBA" id="ARBA00022519"/>
    </source>
</evidence>
<keyword evidence="5 13" id="KW-1133">Transmembrane helix</keyword>
<gene>
    <name evidence="15" type="ORF">HKW67_04690</name>
</gene>
<dbReference type="Pfam" id="PF13623">
    <property type="entry name" value="SurA_N_2"/>
    <property type="match status" value="1"/>
</dbReference>
<evidence type="ECO:0000313" key="16">
    <source>
        <dbReference type="Proteomes" id="UP000500938"/>
    </source>
</evidence>
<feature type="region of interest" description="Disordered" evidence="12">
    <location>
        <begin position="357"/>
        <end position="378"/>
    </location>
</feature>
<evidence type="ECO:0000313" key="15">
    <source>
        <dbReference type="EMBL" id="QJR34861.1"/>
    </source>
</evidence>
<evidence type="ECO:0000256" key="11">
    <source>
        <dbReference type="PROSITE-ProRule" id="PRU00278"/>
    </source>
</evidence>
<evidence type="ECO:0000256" key="13">
    <source>
        <dbReference type="SAM" id="Phobius"/>
    </source>
</evidence>
<evidence type="ECO:0000256" key="2">
    <source>
        <dbReference type="ARBA" id="ARBA00022475"/>
    </source>
</evidence>
<dbReference type="KEGG" id="ggr:HKW67_04690"/>
<accession>A0A6M4IRJ6</accession>
<name>A0A6M4IRJ6_9BACT</name>
<keyword evidence="7" id="KW-0143">Chaperone</keyword>
<comment type="subcellular location">
    <subcellularLocation>
        <location evidence="1">Cell inner membrane</location>
        <topology evidence="1">Single-pass type II membrane protein</topology>
        <orientation evidence="1">Periplasmic side</orientation>
    </subcellularLocation>
</comment>
<dbReference type="Pfam" id="PF00639">
    <property type="entry name" value="Rotamase"/>
    <property type="match status" value="1"/>
</dbReference>
<dbReference type="PANTHER" id="PTHR47529:SF1">
    <property type="entry name" value="PERIPLASMIC CHAPERONE PPID"/>
    <property type="match status" value="1"/>
</dbReference>
<protein>
    <recommendedName>
        <fullName evidence="9">Periplasmic chaperone PpiD</fullName>
    </recommendedName>
    <alternativeName>
        <fullName evidence="10">Periplasmic folding chaperone</fullName>
    </alternativeName>
</protein>
<dbReference type="RefSeq" id="WP_171224288.1">
    <property type="nucleotide sequence ID" value="NZ_CP053085.1"/>
</dbReference>
<dbReference type="SUPFAM" id="SSF109998">
    <property type="entry name" value="Triger factor/SurA peptide-binding domain-like"/>
    <property type="match status" value="1"/>
</dbReference>
<keyword evidence="11" id="KW-0413">Isomerase</keyword>
<dbReference type="Gene3D" id="3.10.50.40">
    <property type="match status" value="2"/>
</dbReference>
<keyword evidence="16" id="KW-1185">Reference proteome</keyword>
<evidence type="ECO:0000256" key="9">
    <source>
        <dbReference type="ARBA" id="ARBA00040743"/>
    </source>
</evidence>
<feature type="transmembrane region" description="Helical" evidence="13">
    <location>
        <begin position="7"/>
        <end position="27"/>
    </location>
</feature>
<dbReference type="InterPro" id="IPR052029">
    <property type="entry name" value="PpiD_chaperone"/>
</dbReference>
<comment type="similarity">
    <text evidence="8">Belongs to the PpiD chaperone family.</text>
</comment>
<dbReference type="PROSITE" id="PS50198">
    <property type="entry name" value="PPIC_PPIASE_2"/>
    <property type="match status" value="1"/>
</dbReference>
<evidence type="ECO:0000256" key="12">
    <source>
        <dbReference type="SAM" id="MobiDB-lite"/>
    </source>
</evidence>
<dbReference type="Pfam" id="PF13145">
    <property type="entry name" value="Rotamase_2"/>
    <property type="match status" value="1"/>
</dbReference>
<keyword evidence="3" id="KW-0997">Cell inner membrane</keyword>
<dbReference type="EMBL" id="CP053085">
    <property type="protein sequence ID" value="QJR34861.1"/>
    <property type="molecule type" value="Genomic_DNA"/>
</dbReference>
<proteinExistence type="inferred from homology"/>
<evidence type="ECO:0000256" key="6">
    <source>
        <dbReference type="ARBA" id="ARBA00023136"/>
    </source>
</evidence>
<dbReference type="Proteomes" id="UP000500938">
    <property type="component" value="Chromosome"/>
</dbReference>
<reference evidence="15 16" key="1">
    <citation type="submission" date="2020-05" db="EMBL/GenBank/DDBJ databases">
        <title>Complete genome sequence of Gemmatimonas greenlandica TET16.</title>
        <authorList>
            <person name="Zeng Y."/>
        </authorList>
    </citation>
    <scope>NUCLEOTIDE SEQUENCE [LARGE SCALE GENOMIC DNA]</scope>
    <source>
        <strain evidence="15 16">TET16</strain>
    </source>
</reference>
<dbReference type="GO" id="GO:0005886">
    <property type="term" value="C:plasma membrane"/>
    <property type="evidence" value="ECO:0007669"/>
    <property type="project" value="UniProtKB-SubCell"/>
</dbReference>
<evidence type="ECO:0000256" key="7">
    <source>
        <dbReference type="ARBA" id="ARBA00023186"/>
    </source>
</evidence>
<evidence type="ECO:0000256" key="10">
    <source>
        <dbReference type="ARBA" id="ARBA00042775"/>
    </source>
</evidence>
<dbReference type="InterPro" id="IPR023058">
    <property type="entry name" value="PPIase_PpiC_CS"/>
</dbReference>
<dbReference type="Gene3D" id="1.10.4030.10">
    <property type="entry name" value="Porin chaperone SurA, peptide-binding domain"/>
    <property type="match status" value="1"/>
</dbReference>
<dbReference type="GO" id="GO:0003755">
    <property type="term" value="F:peptidyl-prolyl cis-trans isomerase activity"/>
    <property type="evidence" value="ECO:0007669"/>
    <property type="project" value="UniProtKB-KW"/>
</dbReference>
<keyword evidence="11" id="KW-0697">Rotamase</keyword>
<dbReference type="AlphaFoldDB" id="A0A6M4IRJ6"/>
<dbReference type="InterPro" id="IPR027304">
    <property type="entry name" value="Trigger_fact/SurA_dom_sf"/>
</dbReference>
<dbReference type="PROSITE" id="PS01096">
    <property type="entry name" value="PPIC_PPIASE_1"/>
    <property type="match status" value="1"/>
</dbReference>
<keyword evidence="6 13" id="KW-0472">Membrane</keyword>
<dbReference type="InterPro" id="IPR000297">
    <property type="entry name" value="PPIase_PpiC"/>
</dbReference>
<keyword evidence="2" id="KW-1003">Cell membrane</keyword>
<evidence type="ECO:0000256" key="8">
    <source>
        <dbReference type="ARBA" id="ARBA00038408"/>
    </source>
</evidence>
<feature type="domain" description="PpiC" evidence="14">
    <location>
        <begin position="238"/>
        <end position="338"/>
    </location>
</feature>
<dbReference type="InterPro" id="IPR046357">
    <property type="entry name" value="PPIase_dom_sf"/>
</dbReference>
<evidence type="ECO:0000256" key="5">
    <source>
        <dbReference type="ARBA" id="ARBA00022989"/>
    </source>
</evidence>
<dbReference type="PANTHER" id="PTHR47529">
    <property type="entry name" value="PEPTIDYL-PROLYL CIS-TRANS ISOMERASE D"/>
    <property type="match status" value="1"/>
</dbReference>
<keyword evidence="4 13" id="KW-0812">Transmembrane</keyword>
<sequence>MLQSMRSAAKYIWIVLIVAFVGSFLLYETSGLAGRSPVTTTTAIATVNGEEILLTSWQNAVNSLEQQQQQQLGRGLTLDERKTLEDRAYDELVTELLLQQEYKRRGITVTDDEILEAARLAPPPQAMQSPDLQTDGRFDLSKYQRLLASPMARQSGMLAGLEAYYRNEIPKQKLFDQIASDAYVSDERLWQIYRDRHDSAQVSYVLVGQNALTDTAVTVTDAEISQFFDRNKKRFTRPGRAVVSLLTVPRTVTAADSAAAKARIETLRAEIVGGAKFEDVAKRESTDSVSGANGGSLGKGGRGRFAAQFESAMYSLKPGELSAPVLTPFGWHLIRVDSKSGDTLDVRHILVSIGQSDSSATRTDRRADSLASKAGSQEDPKTFDAAAKALGLSPASVVVFEKEPLSYAGRYVPSVSAWAFSGVRAGETSDLFDSPEAYYLARVDSLTQGGQQPLSDVKEDIRRRLAKDKRIEKLRPIAEQIAAAARTSTLEAAAAQRSLQVEKSPAFARIDAVAGIGQFEPAIGASFTVPVGQVGGPFKAVDGMVVLRVDSRTDASRPAFEADKTTQRQQLLQSLRQQRVDEFLTNLRESVTVVDKRPTVMSALRRQSGV</sequence>
<evidence type="ECO:0000256" key="4">
    <source>
        <dbReference type="ARBA" id="ARBA00022692"/>
    </source>
</evidence>
<evidence type="ECO:0000259" key="14">
    <source>
        <dbReference type="PROSITE" id="PS50198"/>
    </source>
</evidence>